<evidence type="ECO:0000313" key="1">
    <source>
        <dbReference type="EMBL" id="KKN49466.1"/>
    </source>
</evidence>
<sequence>MTIEIDDSGTGDLVGDAFIGLLRKNTGELIIKTLPLALFQGENWKNKEPYKHTVDLVKEGLRDLNFQKAGTEMIHLCRGNIFDQVRNYFLEEGINYEDAIVEGKLQDAVEGKLVDYLRNDLGVKSKNLTQKSGAKRFFILFNWVSYNFYKREKYVKSGFKKWGSVWRAKSIEKYEKIRNSR</sequence>
<dbReference type="EMBL" id="LAZR01001167">
    <property type="protein sequence ID" value="KKN49466.1"/>
    <property type="molecule type" value="Genomic_DNA"/>
</dbReference>
<proteinExistence type="predicted"/>
<dbReference type="AlphaFoldDB" id="A0A0F9TKB7"/>
<protein>
    <submittedName>
        <fullName evidence="1">Uncharacterized protein</fullName>
    </submittedName>
</protein>
<reference evidence="1" key="1">
    <citation type="journal article" date="2015" name="Nature">
        <title>Complex archaea that bridge the gap between prokaryotes and eukaryotes.</title>
        <authorList>
            <person name="Spang A."/>
            <person name="Saw J.H."/>
            <person name="Jorgensen S.L."/>
            <person name="Zaremba-Niedzwiedzka K."/>
            <person name="Martijn J."/>
            <person name="Lind A.E."/>
            <person name="van Eijk R."/>
            <person name="Schleper C."/>
            <person name="Guy L."/>
            <person name="Ettema T.J."/>
        </authorList>
    </citation>
    <scope>NUCLEOTIDE SEQUENCE</scope>
</reference>
<accession>A0A0F9TKB7</accession>
<name>A0A0F9TKB7_9ZZZZ</name>
<organism evidence="1">
    <name type="scientific">marine sediment metagenome</name>
    <dbReference type="NCBI Taxonomy" id="412755"/>
    <lineage>
        <taxon>unclassified sequences</taxon>
        <taxon>metagenomes</taxon>
        <taxon>ecological metagenomes</taxon>
    </lineage>
</organism>
<comment type="caution">
    <text evidence="1">The sequence shown here is derived from an EMBL/GenBank/DDBJ whole genome shotgun (WGS) entry which is preliminary data.</text>
</comment>
<gene>
    <name evidence="1" type="ORF">LCGC14_0642590</name>
</gene>